<dbReference type="CDD" id="cd07185">
    <property type="entry name" value="OmpA_C-like"/>
    <property type="match status" value="1"/>
</dbReference>
<dbReference type="InterPro" id="IPR050330">
    <property type="entry name" value="Bact_OuterMem_StrucFunc"/>
</dbReference>
<dbReference type="PROSITE" id="PS51257">
    <property type="entry name" value="PROKAR_LIPOPROTEIN"/>
    <property type="match status" value="1"/>
</dbReference>
<keyword evidence="8" id="KW-1185">Reference proteome</keyword>
<keyword evidence="3" id="KW-0998">Cell outer membrane</keyword>
<evidence type="ECO:0000313" key="7">
    <source>
        <dbReference type="EMBL" id="KWT85561.1"/>
    </source>
</evidence>
<keyword evidence="2 4" id="KW-0472">Membrane</keyword>
<evidence type="ECO:0000256" key="3">
    <source>
        <dbReference type="ARBA" id="ARBA00023237"/>
    </source>
</evidence>
<dbReference type="PANTHER" id="PTHR30329">
    <property type="entry name" value="STATOR ELEMENT OF FLAGELLAR MOTOR COMPLEX"/>
    <property type="match status" value="1"/>
</dbReference>
<keyword evidence="5" id="KW-0732">Signal</keyword>
<dbReference type="Proteomes" id="UP000060487">
    <property type="component" value="Unassembled WGS sequence"/>
</dbReference>
<dbReference type="PANTHER" id="PTHR30329:SF21">
    <property type="entry name" value="LIPOPROTEIN YIAD-RELATED"/>
    <property type="match status" value="1"/>
</dbReference>
<dbReference type="PROSITE" id="PS51123">
    <property type="entry name" value="OMPA_2"/>
    <property type="match status" value="1"/>
</dbReference>
<protein>
    <recommendedName>
        <fullName evidence="6">OmpA-like domain-containing protein</fullName>
    </recommendedName>
</protein>
<evidence type="ECO:0000313" key="8">
    <source>
        <dbReference type="Proteomes" id="UP000060487"/>
    </source>
</evidence>
<gene>
    <name evidence="7" type="ORF">ASN18_1695</name>
</gene>
<dbReference type="PRINTS" id="PR01021">
    <property type="entry name" value="OMPADOMAIN"/>
</dbReference>
<comment type="caution">
    <text evidence="7">The sequence shown here is derived from an EMBL/GenBank/DDBJ whole genome shotgun (WGS) entry which is preliminary data.</text>
</comment>
<dbReference type="InterPro" id="IPR006664">
    <property type="entry name" value="OMP_bac"/>
</dbReference>
<sequence>MKGKLTIASIRRFPLRLIARLLMCIATAALIASCASAKSVVVLMPDETGKTGAIEVTTKGGRQVVDKAEFAVTVTDAAKPPTEPKKIEQSQVRKLFGEAIDIRPILPKSYLLYFVSNSSELTSESTALVPSLINDIKSRPTVDISIIGHTDTVGSKEYNLKLSLERAEAIHKLLLSVGLPGGLTKESIDIRSHGKEDPLVKTQDNVDEPRNRRVEVVVR</sequence>
<dbReference type="SUPFAM" id="SSF103088">
    <property type="entry name" value="OmpA-like"/>
    <property type="match status" value="1"/>
</dbReference>
<dbReference type="EMBL" id="LNQR01000060">
    <property type="protein sequence ID" value="KWT85561.1"/>
    <property type="molecule type" value="Genomic_DNA"/>
</dbReference>
<accession>A0ABR5SHB7</accession>
<organism evidence="7 8">
    <name type="scientific">Candidatus Magnetominusculus xianensis</name>
    <dbReference type="NCBI Taxonomy" id="1748249"/>
    <lineage>
        <taxon>Bacteria</taxon>
        <taxon>Pseudomonadati</taxon>
        <taxon>Nitrospirota</taxon>
        <taxon>Nitrospiria</taxon>
        <taxon>Nitrospirales</taxon>
        <taxon>Nitrospiraceae</taxon>
        <taxon>Candidatus Magnetominusculus</taxon>
    </lineage>
</organism>
<evidence type="ECO:0000259" key="6">
    <source>
        <dbReference type="PROSITE" id="PS51123"/>
    </source>
</evidence>
<dbReference type="Pfam" id="PF00691">
    <property type="entry name" value="OmpA"/>
    <property type="match status" value="1"/>
</dbReference>
<dbReference type="InterPro" id="IPR036737">
    <property type="entry name" value="OmpA-like_sf"/>
</dbReference>
<reference evidence="7 8" key="1">
    <citation type="submission" date="2015-11" db="EMBL/GenBank/DDBJ databases">
        <authorList>
            <person name="Lin W."/>
        </authorList>
    </citation>
    <scope>NUCLEOTIDE SEQUENCE [LARGE SCALE GENOMIC DNA]</scope>
    <source>
        <strain evidence="7 8">HCH-1</strain>
    </source>
</reference>
<feature type="domain" description="OmpA-like" evidence="6">
    <location>
        <begin position="101"/>
        <end position="219"/>
    </location>
</feature>
<comment type="subcellular location">
    <subcellularLocation>
        <location evidence="1">Cell outer membrane</location>
    </subcellularLocation>
</comment>
<feature type="signal peptide" evidence="5">
    <location>
        <begin position="1"/>
        <end position="37"/>
    </location>
</feature>
<name>A0ABR5SHB7_9BACT</name>
<dbReference type="Gene3D" id="3.30.1330.60">
    <property type="entry name" value="OmpA-like domain"/>
    <property type="match status" value="1"/>
</dbReference>
<feature type="chain" id="PRO_5046107314" description="OmpA-like domain-containing protein" evidence="5">
    <location>
        <begin position="38"/>
        <end position="219"/>
    </location>
</feature>
<evidence type="ECO:0000256" key="4">
    <source>
        <dbReference type="PROSITE-ProRule" id="PRU00473"/>
    </source>
</evidence>
<proteinExistence type="predicted"/>
<dbReference type="RefSeq" id="WP_085052314.1">
    <property type="nucleotide sequence ID" value="NZ_LNQR01000060.1"/>
</dbReference>
<evidence type="ECO:0000256" key="5">
    <source>
        <dbReference type="SAM" id="SignalP"/>
    </source>
</evidence>
<evidence type="ECO:0000256" key="2">
    <source>
        <dbReference type="ARBA" id="ARBA00023136"/>
    </source>
</evidence>
<evidence type="ECO:0000256" key="1">
    <source>
        <dbReference type="ARBA" id="ARBA00004442"/>
    </source>
</evidence>
<dbReference type="InterPro" id="IPR006665">
    <property type="entry name" value="OmpA-like"/>
</dbReference>